<dbReference type="RefSeq" id="WP_184060476.1">
    <property type="nucleotide sequence ID" value="NZ_JACIJK010000016.1"/>
</dbReference>
<evidence type="ECO:0000256" key="1">
    <source>
        <dbReference type="SAM" id="MobiDB-lite"/>
    </source>
</evidence>
<dbReference type="InterPro" id="IPR022062">
    <property type="entry name" value="DUF3618"/>
</dbReference>
<evidence type="ECO:0000313" key="2">
    <source>
        <dbReference type="EMBL" id="MBB5716848.1"/>
    </source>
</evidence>
<evidence type="ECO:0008006" key="4">
    <source>
        <dbReference type="Google" id="ProtNLM"/>
    </source>
</evidence>
<accession>A0A7W9BH01</accession>
<dbReference type="Proteomes" id="UP000546200">
    <property type="component" value="Unassembled WGS sequence"/>
</dbReference>
<feature type="region of interest" description="Disordered" evidence="1">
    <location>
        <begin position="285"/>
        <end position="304"/>
    </location>
</feature>
<dbReference type="EMBL" id="JACIJK010000016">
    <property type="protein sequence ID" value="MBB5716848.1"/>
    <property type="molecule type" value="Genomic_DNA"/>
</dbReference>
<organism evidence="2 3">
    <name type="scientific">Sphingomonas aerophila</name>
    <dbReference type="NCBI Taxonomy" id="1344948"/>
    <lineage>
        <taxon>Bacteria</taxon>
        <taxon>Pseudomonadati</taxon>
        <taxon>Pseudomonadota</taxon>
        <taxon>Alphaproteobacteria</taxon>
        <taxon>Sphingomonadales</taxon>
        <taxon>Sphingomonadaceae</taxon>
        <taxon>Sphingomonas</taxon>
    </lineage>
</organism>
<proteinExistence type="predicted"/>
<dbReference type="Pfam" id="PF12277">
    <property type="entry name" value="DUF3618"/>
    <property type="match status" value="1"/>
</dbReference>
<feature type="region of interest" description="Disordered" evidence="1">
    <location>
        <begin position="159"/>
        <end position="179"/>
    </location>
</feature>
<name>A0A7W9BH01_9SPHN</name>
<protein>
    <recommendedName>
        <fullName evidence="4">DUF3618 domain-containing protein</fullName>
    </recommendedName>
</protein>
<comment type="caution">
    <text evidence="2">The sequence shown here is derived from an EMBL/GenBank/DDBJ whole genome shotgun (WGS) entry which is preliminary data.</text>
</comment>
<gene>
    <name evidence="2" type="ORF">FHS94_003720</name>
</gene>
<keyword evidence="3" id="KW-1185">Reference proteome</keyword>
<sequence>MADATDDTDQIERDLAQTRERMDRRLDELGDRLAPNQLVNDALAHVTGGDGADFTQTLIAKAKANPIPAVLAGVGIAWLLASNQNKQSRARPADLPTRLRDAEAGVVRLQDEHPDVHASRVDDARGQVLGIARSASDTAASYGQRVKDAMASASQTLLEKSHDLRSGTSSTVARHGGARGLASNPVVLGSAAALVGLVAGALIPLSNQEEDALGNVAGQLRTKGRALAQDLTDRGAQVASDALGAVKDSAQAHGLTADKPIGELVGDLKSGELLGHVKQAAQEVASAGKESVQAQMGRNEGGQR</sequence>
<reference evidence="2 3" key="1">
    <citation type="submission" date="2020-08" db="EMBL/GenBank/DDBJ databases">
        <title>Genomic Encyclopedia of Type Strains, Phase IV (KMG-IV): sequencing the most valuable type-strain genomes for metagenomic binning, comparative biology and taxonomic classification.</title>
        <authorList>
            <person name="Goeker M."/>
        </authorList>
    </citation>
    <scope>NUCLEOTIDE SEQUENCE [LARGE SCALE GENOMIC DNA]</scope>
    <source>
        <strain evidence="2 3">DSM 100044</strain>
    </source>
</reference>
<dbReference type="AlphaFoldDB" id="A0A7W9BH01"/>
<evidence type="ECO:0000313" key="3">
    <source>
        <dbReference type="Proteomes" id="UP000546200"/>
    </source>
</evidence>